<dbReference type="GO" id="GO:0006488">
    <property type="term" value="P:dolichol-linked oligosaccharide biosynthetic process"/>
    <property type="evidence" value="ECO:0007669"/>
    <property type="project" value="TreeGrafter"/>
</dbReference>
<proteinExistence type="inferred from homology"/>
<evidence type="ECO:0000259" key="9">
    <source>
        <dbReference type="Pfam" id="PF04101"/>
    </source>
</evidence>
<evidence type="ECO:0000256" key="8">
    <source>
        <dbReference type="SAM" id="MobiDB-lite"/>
    </source>
</evidence>
<evidence type="ECO:0000256" key="7">
    <source>
        <dbReference type="RuleBase" id="RU362128"/>
    </source>
</evidence>
<dbReference type="InterPro" id="IPR052474">
    <property type="entry name" value="UDP-GlcNAc_transferase"/>
</dbReference>
<dbReference type="PANTHER" id="PTHR47043:SF1">
    <property type="entry name" value="UDP-N-ACETYLGLUCOSAMINE TRANSFERASE SUBUNIT ALG13"/>
    <property type="match status" value="1"/>
</dbReference>
<protein>
    <recommendedName>
        <fullName evidence="3 7">UDP-N-acetylglucosamine transferase subunit ALG13</fullName>
        <ecNumber evidence="2 7">2.4.1.141</ecNumber>
    </recommendedName>
    <alternativeName>
        <fullName evidence="5 7">Asparagine-linked glycosylation protein 13</fullName>
    </alternativeName>
</protein>
<organism evidence="10 11">
    <name type="scientific">Lineolata rhizophorae</name>
    <dbReference type="NCBI Taxonomy" id="578093"/>
    <lineage>
        <taxon>Eukaryota</taxon>
        <taxon>Fungi</taxon>
        <taxon>Dikarya</taxon>
        <taxon>Ascomycota</taxon>
        <taxon>Pezizomycotina</taxon>
        <taxon>Dothideomycetes</taxon>
        <taxon>Dothideomycetes incertae sedis</taxon>
        <taxon>Lineolatales</taxon>
        <taxon>Lineolataceae</taxon>
        <taxon>Lineolata</taxon>
    </lineage>
</organism>
<dbReference type="PANTHER" id="PTHR47043">
    <property type="entry name" value="UDP-N-ACETYLGLUCOSAMINE TRANSFERASE SUBUNIT ALG13"/>
    <property type="match status" value="1"/>
</dbReference>
<keyword evidence="11" id="KW-1185">Reference proteome</keyword>
<evidence type="ECO:0000256" key="3">
    <source>
        <dbReference type="ARBA" id="ARBA00017468"/>
    </source>
</evidence>
<feature type="domain" description="Glycosyl transferase family 28 C-terminal" evidence="9">
    <location>
        <begin position="126"/>
        <end position="184"/>
    </location>
</feature>
<keyword evidence="7" id="KW-0256">Endoplasmic reticulum</keyword>
<dbReference type="GO" id="GO:0004577">
    <property type="term" value="F:N-acetylglucosaminyldiphosphodolichol N-acetylglucosaminyltransferase activity"/>
    <property type="evidence" value="ECO:0007669"/>
    <property type="project" value="UniProtKB-EC"/>
</dbReference>
<sequence>MNSTDPDGSSPPRSEGAGGPPRRVCFVTVGATAPFDALIEATCANAAFRDVLRRHGFTELVVQYGRGGRGAALVEKARQEERREEGGEVNGEAGQRLAIDGFALKEDGLDQELRSVKEGEGRRQGVVVSHAGSGTILAALRLGATLIAVPNPALLDDHQRQLAEVMAEQGYLIHGQIDNLPAAILAAEELRRRHTQWPPVNSGQHRRANGVAGLIDEEVGWLD</sequence>
<comment type="similarity">
    <text evidence="7">Belongs to the glycosyltransferase 28 family.</text>
</comment>
<evidence type="ECO:0000256" key="2">
    <source>
        <dbReference type="ARBA" id="ARBA00012614"/>
    </source>
</evidence>
<feature type="region of interest" description="Disordered" evidence="8">
    <location>
        <begin position="1"/>
        <end position="21"/>
    </location>
</feature>
<dbReference type="GO" id="GO:0043541">
    <property type="term" value="C:UDP-N-acetylglucosamine transferase complex"/>
    <property type="evidence" value="ECO:0007669"/>
    <property type="project" value="TreeGrafter"/>
</dbReference>
<accession>A0A6A6P384</accession>
<dbReference type="Gene3D" id="3.40.50.2000">
    <property type="entry name" value="Glycogen Phosphorylase B"/>
    <property type="match status" value="1"/>
</dbReference>
<evidence type="ECO:0000256" key="5">
    <source>
        <dbReference type="ARBA" id="ARBA00032061"/>
    </source>
</evidence>
<dbReference type="EC" id="2.4.1.141" evidence="2 7"/>
<dbReference type="Pfam" id="PF04101">
    <property type="entry name" value="Glyco_tran_28_C"/>
    <property type="match status" value="1"/>
</dbReference>
<evidence type="ECO:0000256" key="1">
    <source>
        <dbReference type="ARBA" id="ARBA00011198"/>
    </source>
</evidence>
<keyword evidence="7" id="KW-0808">Transferase</keyword>
<keyword evidence="7" id="KW-0328">Glycosyltransferase</keyword>
<reference evidence="10" key="1">
    <citation type="journal article" date="2020" name="Stud. Mycol.">
        <title>101 Dothideomycetes genomes: a test case for predicting lifestyles and emergence of pathogens.</title>
        <authorList>
            <person name="Haridas S."/>
            <person name="Albert R."/>
            <person name="Binder M."/>
            <person name="Bloem J."/>
            <person name="Labutti K."/>
            <person name="Salamov A."/>
            <person name="Andreopoulos B."/>
            <person name="Baker S."/>
            <person name="Barry K."/>
            <person name="Bills G."/>
            <person name="Bluhm B."/>
            <person name="Cannon C."/>
            <person name="Castanera R."/>
            <person name="Culley D."/>
            <person name="Daum C."/>
            <person name="Ezra D."/>
            <person name="Gonzalez J."/>
            <person name="Henrissat B."/>
            <person name="Kuo A."/>
            <person name="Liang C."/>
            <person name="Lipzen A."/>
            <person name="Lutzoni F."/>
            <person name="Magnuson J."/>
            <person name="Mondo S."/>
            <person name="Nolan M."/>
            <person name="Ohm R."/>
            <person name="Pangilinan J."/>
            <person name="Park H.-J."/>
            <person name="Ramirez L."/>
            <person name="Alfaro M."/>
            <person name="Sun H."/>
            <person name="Tritt A."/>
            <person name="Yoshinaga Y."/>
            <person name="Zwiers L.-H."/>
            <person name="Turgeon B."/>
            <person name="Goodwin S."/>
            <person name="Spatafora J."/>
            <person name="Crous P."/>
            <person name="Grigoriev I."/>
        </authorList>
    </citation>
    <scope>NUCLEOTIDE SEQUENCE</scope>
    <source>
        <strain evidence="10">ATCC 16933</strain>
    </source>
</reference>
<comment type="subcellular location">
    <subcellularLocation>
        <location evidence="7">Endoplasmic reticulum</location>
    </subcellularLocation>
</comment>
<comment type="catalytic activity">
    <reaction evidence="6">
        <text>an N-acetyl-alpha-D-glucosaminyl-diphospho-di-trans,poly-cis-dolichol + UDP-N-acetyl-alpha-D-glucosamine = an N,N'-diacetylchitobiosyl-diphospho-di-trans,poly-cis-dolichol + UDP + H(+)</text>
        <dbReference type="Rhea" id="RHEA:23380"/>
        <dbReference type="Rhea" id="RHEA-COMP:19507"/>
        <dbReference type="Rhea" id="RHEA-COMP:19510"/>
        <dbReference type="ChEBI" id="CHEBI:15378"/>
        <dbReference type="ChEBI" id="CHEBI:57269"/>
        <dbReference type="ChEBI" id="CHEBI:57705"/>
        <dbReference type="ChEBI" id="CHEBI:58223"/>
        <dbReference type="ChEBI" id="CHEBI:58427"/>
        <dbReference type="EC" id="2.4.1.141"/>
    </reaction>
</comment>
<dbReference type="SUPFAM" id="SSF53756">
    <property type="entry name" value="UDP-Glycosyltransferase/glycogen phosphorylase"/>
    <property type="match status" value="1"/>
</dbReference>
<comment type="function">
    <text evidence="4 7">Involved in protein N-glycosylation. Essential for the second step of the dolichol-linked oligosaccharide pathway.</text>
</comment>
<gene>
    <name evidence="7" type="primary">ALG13</name>
    <name evidence="10" type="ORF">BDY21DRAFT_340368</name>
</gene>
<evidence type="ECO:0000256" key="4">
    <source>
        <dbReference type="ARBA" id="ARBA00024804"/>
    </source>
</evidence>
<comment type="subunit">
    <text evidence="1 7">Heterodimer with ALG14 to form a functional enzyme.</text>
</comment>
<dbReference type="EMBL" id="MU001677">
    <property type="protein sequence ID" value="KAF2458481.1"/>
    <property type="molecule type" value="Genomic_DNA"/>
</dbReference>
<dbReference type="AlphaFoldDB" id="A0A6A6P384"/>
<dbReference type="Proteomes" id="UP000799766">
    <property type="component" value="Unassembled WGS sequence"/>
</dbReference>
<dbReference type="InterPro" id="IPR007235">
    <property type="entry name" value="Glyco_trans_28_C"/>
</dbReference>
<name>A0A6A6P384_9PEZI</name>
<evidence type="ECO:0000313" key="10">
    <source>
        <dbReference type="EMBL" id="KAF2458481.1"/>
    </source>
</evidence>
<evidence type="ECO:0000256" key="6">
    <source>
        <dbReference type="ARBA" id="ARBA00048184"/>
    </source>
</evidence>
<dbReference type="OrthoDB" id="20273at2759"/>
<evidence type="ECO:0000313" key="11">
    <source>
        <dbReference type="Proteomes" id="UP000799766"/>
    </source>
</evidence>